<accession>A0ACB9LYM8</accession>
<organism evidence="1 2">
    <name type="scientific">Bauhinia variegata</name>
    <name type="common">Purple orchid tree</name>
    <name type="synonym">Phanera variegata</name>
    <dbReference type="NCBI Taxonomy" id="167791"/>
    <lineage>
        <taxon>Eukaryota</taxon>
        <taxon>Viridiplantae</taxon>
        <taxon>Streptophyta</taxon>
        <taxon>Embryophyta</taxon>
        <taxon>Tracheophyta</taxon>
        <taxon>Spermatophyta</taxon>
        <taxon>Magnoliopsida</taxon>
        <taxon>eudicotyledons</taxon>
        <taxon>Gunneridae</taxon>
        <taxon>Pentapetalae</taxon>
        <taxon>rosids</taxon>
        <taxon>fabids</taxon>
        <taxon>Fabales</taxon>
        <taxon>Fabaceae</taxon>
        <taxon>Cercidoideae</taxon>
        <taxon>Cercideae</taxon>
        <taxon>Bauhiniinae</taxon>
        <taxon>Bauhinia</taxon>
    </lineage>
</organism>
<dbReference type="EMBL" id="CM039435">
    <property type="protein sequence ID" value="KAI4316888.1"/>
    <property type="molecule type" value="Genomic_DNA"/>
</dbReference>
<evidence type="ECO:0000313" key="2">
    <source>
        <dbReference type="Proteomes" id="UP000828941"/>
    </source>
</evidence>
<dbReference type="Proteomes" id="UP000828941">
    <property type="component" value="Chromosome 10"/>
</dbReference>
<protein>
    <submittedName>
        <fullName evidence="1">Uncharacterized protein</fullName>
    </submittedName>
</protein>
<evidence type="ECO:0000313" key="1">
    <source>
        <dbReference type="EMBL" id="KAI4316888.1"/>
    </source>
</evidence>
<reference evidence="1 2" key="1">
    <citation type="journal article" date="2022" name="DNA Res.">
        <title>Chromosomal-level genome assembly of the orchid tree Bauhinia variegata (Leguminosae; Cercidoideae) supports the allotetraploid origin hypothesis of Bauhinia.</title>
        <authorList>
            <person name="Zhong Y."/>
            <person name="Chen Y."/>
            <person name="Zheng D."/>
            <person name="Pang J."/>
            <person name="Liu Y."/>
            <person name="Luo S."/>
            <person name="Meng S."/>
            <person name="Qian L."/>
            <person name="Wei D."/>
            <person name="Dai S."/>
            <person name="Zhou R."/>
        </authorList>
    </citation>
    <scope>NUCLEOTIDE SEQUENCE [LARGE SCALE GENOMIC DNA]</scope>
    <source>
        <strain evidence="1">BV-YZ2020</strain>
    </source>
</reference>
<gene>
    <name evidence="1" type="ORF">L6164_024822</name>
</gene>
<proteinExistence type="predicted"/>
<name>A0ACB9LYM8_BAUVA</name>
<sequence length="75" mass="9179">MIAKDKYLLYISFLEGFLLLSSSFFYFNFLPQTHQRHENSGVAWCAIYCLRHVLVIYKIKEFEEEEENTHQWLWL</sequence>
<keyword evidence="2" id="KW-1185">Reference proteome</keyword>
<comment type="caution">
    <text evidence="1">The sequence shown here is derived from an EMBL/GenBank/DDBJ whole genome shotgun (WGS) entry which is preliminary data.</text>
</comment>